<dbReference type="AlphaFoldDB" id="A0A6L3SW68"/>
<protein>
    <recommendedName>
        <fullName evidence="3">CdiI immunity protein domain-containing protein</fullName>
    </recommendedName>
</protein>
<reference evidence="1 2" key="1">
    <citation type="submission" date="2019-09" db="EMBL/GenBank/DDBJ databases">
        <title>YIM 48816 draft genome.</title>
        <authorList>
            <person name="Jiang L."/>
        </authorList>
    </citation>
    <scope>NUCLEOTIDE SEQUENCE [LARGE SCALE GENOMIC DNA]</scope>
    <source>
        <strain evidence="1 2">YIM 48816</strain>
    </source>
</reference>
<proteinExistence type="predicted"/>
<dbReference type="EMBL" id="VZZK01000017">
    <property type="protein sequence ID" value="KAB1077871.1"/>
    <property type="molecule type" value="Genomic_DNA"/>
</dbReference>
<accession>A0A6L3SW68</accession>
<evidence type="ECO:0008006" key="3">
    <source>
        <dbReference type="Google" id="ProtNLM"/>
    </source>
</evidence>
<evidence type="ECO:0000313" key="1">
    <source>
        <dbReference type="EMBL" id="KAB1077871.1"/>
    </source>
</evidence>
<dbReference type="RefSeq" id="WP_151001356.1">
    <property type="nucleotide sequence ID" value="NZ_BPQY01000105.1"/>
</dbReference>
<comment type="caution">
    <text evidence="1">The sequence shown here is derived from an EMBL/GenBank/DDBJ whole genome shotgun (WGS) entry which is preliminary data.</text>
</comment>
<evidence type="ECO:0000313" key="2">
    <source>
        <dbReference type="Proteomes" id="UP000474159"/>
    </source>
</evidence>
<organism evidence="1 2">
    <name type="scientific">Methylobacterium soli</name>
    <dbReference type="NCBI Taxonomy" id="553447"/>
    <lineage>
        <taxon>Bacteria</taxon>
        <taxon>Pseudomonadati</taxon>
        <taxon>Pseudomonadota</taxon>
        <taxon>Alphaproteobacteria</taxon>
        <taxon>Hyphomicrobiales</taxon>
        <taxon>Methylobacteriaceae</taxon>
        <taxon>Methylobacterium</taxon>
    </lineage>
</organism>
<keyword evidence="2" id="KW-1185">Reference proteome</keyword>
<name>A0A6L3SW68_9HYPH</name>
<gene>
    <name evidence="1" type="ORF">F6X53_16800</name>
</gene>
<sequence>MARSRKARNRAKRQLGRLPPTQEFLRFGQLFHQDLLEDHDGVEAATRFALTFFRGEERRRLRDFIGQILDSDLSPDELSKLWSLTGADWHFEPAGYRQVFGFVHDHLRKGLSRGPSAAGSR</sequence>
<dbReference type="Proteomes" id="UP000474159">
    <property type="component" value="Unassembled WGS sequence"/>
</dbReference>
<dbReference type="OrthoDB" id="7999364at2"/>